<feature type="binding site" evidence="6">
    <location>
        <position position="51"/>
    </location>
    <ligand>
        <name>S-adenosyl-L-methionine</name>
        <dbReference type="ChEBI" id="CHEBI:59789"/>
    </ligand>
</feature>
<evidence type="ECO:0000256" key="4">
    <source>
        <dbReference type="ARBA" id="ARBA00022679"/>
    </source>
</evidence>
<evidence type="ECO:0000256" key="6">
    <source>
        <dbReference type="HAMAP-Rule" id="MF_01007"/>
    </source>
</evidence>
<dbReference type="NCBIfam" id="TIGR00006">
    <property type="entry name" value="16S rRNA (cytosine(1402)-N(4))-methyltransferase RsmH"/>
    <property type="match status" value="1"/>
</dbReference>
<dbReference type="GO" id="GO:0005737">
    <property type="term" value="C:cytoplasm"/>
    <property type="evidence" value="ECO:0007669"/>
    <property type="project" value="UniProtKB-SubCell"/>
</dbReference>
<dbReference type="EC" id="2.1.1.199" evidence="6"/>
<dbReference type="GO" id="GO:0071424">
    <property type="term" value="F:rRNA (cytosine-N4-)-methyltransferase activity"/>
    <property type="evidence" value="ECO:0007669"/>
    <property type="project" value="UniProtKB-UniRule"/>
</dbReference>
<evidence type="ECO:0000256" key="2">
    <source>
        <dbReference type="ARBA" id="ARBA00022552"/>
    </source>
</evidence>
<dbReference type="EMBL" id="MHTH01000006">
    <property type="protein sequence ID" value="OHA59007.1"/>
    <property type="molecule type" value="Genomic_DNA"/>
</dbReference>
<dbReference type="PANTHER" id="PTHR11265">
    <property type="entry name" value="S-ADENOSYL-METHYLTRANSFERASE MRAW"/>
    <property type="match status" value="1"/>
</dbReference>
<evidence type="ECO:0000313" key="7">
    <source>
        <dbReference type="EMBL" id="OHA59007.1"/>
    </source>
</evidence>
<evidence type="ECO:0000256" key="5">
    <source>
        <dbReference type="ARBA" id="ARBA00022691"/>
    </source>
</evidence>
<dbReference type="SUPFAM" id="SSF53335">
    <property type="entry name" value="S-adenosyl-L-methionine-dependent methyltransferases"/>
    <property type="match status" value="1"/>
</dbReference>
<dbReference type="SUPFAM" id="SSF81799">
    <property type="entry name" value="Putative methyltransferase TM0872, insert domain"/>
    <property type="match status" value="1"/>
</dbReference>
<sequence>MAHIPVLLKPTIEYLNLQAGEVFVDGTINAGGHTIALCPLLGSTGLVVGIDADSEAVKKAEHNLQTCPCPVKVVKNNFRYFDQILDQLKVKKIDAVLLDLGFSSDQLESSGRGFSFLRDEPLSMTLANDDTLGQLVTAKDAVNSWSETSLADIIYGFGEEHFSRRIAKAIVDYRTAKEIITTGQLVTIIEGAVPIWYRRRKIHPATKTFQALRIAVNDELGALQAVLPQIWGHLNSGGRLAVISFHSLEARLVKDWLKTKVVAGEGKLLTKKAIKPDRTEELANPRSRSAQLRVIKKL</sequence>
<evidence type="ECO:0000256" key="3">
    <source>
        <dbReference type="ARBA" id="ARBA00022603"/>
    </source>
</evidence>
<dbReference type="Gene3D" id="1.10.150.170">
    <property type="entry name" value="Putative methyltransferase TM0872, insert domain"/>
    <property type="match status" value="1"/>
</dbReference>
<dbReference type="PANTHER" id="PTHR11265:SF0">
    <property type="entry name" value="12S RRNA N4-METHYLCYTIDINE METHYLTRANSFERASE"/>
    <property type="match status" value="1"/>
</dbReference>
<comment type="catalytic activity">
    <reaction evidence="6">
        <text>cytidine(1402) in 16S rRNA + S-adenosyl-L-methionine = N(4)-methylcytidine(1402) in 16S rRNA + S-adenosyl-L-homocysteine + H(+)</text>
        <dbReference type="Rhea" id="RHEA:42928"/>
        <dbReference type="Rhea" id="RHEA-COMP:10286"/>
        <dbReference type="Rhea" id="RHEA-COMP:10287"/>
        <dbReference type="ChEBI" id="CHEBI:15378"/>
        <dbReference type="ChEBI" id="CHEBI:57856"/>
        <dbReference type="ChEBI" id="CHEBI:59789"/>
        <dbReference type="ChEBI" id="CHEBI:74506"/>
        <dbReference type="ChEBI" id="CHEBI:82748"/>
        <dbReference type="EC" id="2.1.1.199"/>
    </reaction>
</comment>
<keyword evidence="4 6" id="KW-0808">Transferase</keyword>
<comment type="subcellular location">
    <subcellularLocation>
        <location evidence="6">Cytoplasm</location>
    </subcellularLocation>
</comment>
<proteinExistence type="inferred from homology"/>
<feature type="binding site" evidence="6">
    <location>
        <position position="106"/>
    </location>
    <ligand>
        <name>S-adenosyl-L-methionine</name>
        <dbReference type="ChEBI" id="CHEBI:59789"/>
    </ligand>
</feature>
<feature type="binding site" evidence="6">
    <location>
        <begin position="31"/>
        <end position="33"/>
    </location>
    <ligand>
        <name>S-adenosyl-L-methionine</name>
        <dbReference type="ChEBI" id="CHEBI:59789"/>
    </ligand>
</feature>
<dbReference type="HAMAP" id="MF_01007">
    <property type="entry name" value="16SrRNA_methyltr_H"/>
    <property type="match status" value="1"/>
</dbReference>
<feature type="binding site" evidence="6">
    <location>
        <position position="99"/>
    </location>
    <ligand>
        <name>S-adenosyl-L-methionine</name>
        <dbReference type="ChEBI" id="CHEBI:59789"/>
    </ligand>
</feature>
<keyword evidence="2 6" id="KW-0698">rRNA processing</keyword>
<dbReference type="Proteomes" id="UP000176222">
    <property type="component" value="Unassembled WGS sequence"/>
</dbReference>
<dbReference type="Pfam" id="PF01795">
    <property type="entry name" value="Methyltransf_5"/>
    <property type="match status" value="1"/>
</dbReference>
<name>A0A1G2QEU1_9BACT</name>
<organism evidence="7 8">
    <name type="scientific">Candidatus Vogelbacteria bacterium RIFOXYB1_FULL_42_16</name>
    <dbReference type="NCBI Taxonomy" id="1802436"/>
    <lineage>
        <taxon>Bacteria</taxon>
        <taxon>Candidatus Vogeliibacteriota</taxon>
    </lineage>
</organism>
<keyword evidence="3 6" id="KW-0489">Methyltransferase</keyword>
<gene>
    <name evidence="6" type="primary">rsmH</name>
    <name evidence="7" type="ORF">A2370_00605</name>
</gene>
<dbReference type="InterPro" id="IPR023397">
    <property type="entry name" value="SAM-dep_MeTrfase_MraW_recog"/>
</dbReference>
<evidence type="ECO:0000256" key="1">
    <source>
        <dbReference type="ARBA" id="ARBA00010396"/>
    </source>
</evidence>
<reference evidence="7 8" key="1">
    <citation type="journal article" date="2016" name="Nat. Commun.">
        <title>Thousands of microbial genomes shed light on interconnected biogeochemical processes in an aquifer system.</title>
        <authorList>
            <person name="Anantharaman K."/>
            <person name="Brown C.T."/>
            <person name="Hug L.A."/>
            <person name="Sharon I."/>
            <person name="Castelle C.J."/>
            <person name="Probst A.J."/>
            <person name="Thomas B.C."/>
            <person name="Singh A."/>
            <person name="Wilkins M.J."/>
            <person name="Karaoz U."/>
            <person name="Brodie E.L."/>
            <person name="Williams K.H."/>
            <person name="Hubbard S.S."/>
            <person name="Banfield J.F."/>
        </authorList>
    </citation>
    <scope>NUCLEOTIDE SEQUENCE [LARGE SCALE GENOMIC DNA]</scope>
</reference>
<dbReference type="PIRSF" id="PIRSF004486">
    <property type="entry name" value="MraW"/>
    <property type="match status" value="1"/>
</dbReference>
<accession>A0A1G2QEU1</accession>
<dbReference type="Gene3D" id="3.40.50.150">
    <property type="entry name" value="Vaccinia Virus protein VP39"/>
    <property type="match status" value="1"/>
</dbReference>
<dbReference type="GO" id="GO:0070475">
    <property type="term" value="P:rRNA base methylation"/>
    <property type="evidence" value="ECO:0007669"/>
    <property type="project" value="UniProtKB-UniRule"/>
</dbReference>
<dbReference type="STRING" id="1802436.A2370_00605"/>
<keyword evidence="6" id="KW-0963">Cytoplasm</keyword>
<feature type="binding site" evidence="6">
    <location>
        <position position="78"/>
    </location>
    <ligand>
        <name>S-adenosyl-L-methionine</name>
        <dbReference type="ChEBI" id="CHEBI:59789"/>
    </ligand>
</feature>
<comment type="caution">
    <text evidence="7">The sequence shown here is derived from an EMBL/GenBank/DDBJ whole genome shotgun (WGS) entry which is preliminary data.</text>
</comment>
<dbReference type="InterPro" id="IPR029063">
    <property type="entry name" value="SAM-dependent_MTases_sf"/>
</dbReference>
<dbReference type="InterPro" id="IPR002903">
    <property type="entry name" value="RsmH"/>
</dbReference>
<dbReference type="AlphaFoldDB" id="A0A1G2QEU1"/>
<comment type="similarity">
    <text evidence="1 6">Belongs to the methyltransferase superfamily. RsmH family.</text>
</comment>
<protein>
    <recommendedName>
        <fullName evidence="6">Ribosomal RNA small subunit methyltransferase H</fullName>
        <ecNumber evidence="6">2.1.1.199</ecNumber>
    </recommendedName>
    <alternativeName>
        <fullName evidence="6">16S rRNA m(4)C1402 methyltransferase</fullName>
    </alternativeName>
    <alternativeName>
        <fullName evidence="6">rRNA (cytosine-N(4)-)-methyltransferase RsmH</fullName>
    </alternativeName>
</protein>
<keyword evidence="5 6" id="KW-0949">S-adenosyl-L-methionine</keyword>
<evidence type="ECO:0000313" key="8">
    <source>
        <dbReference type="Proteomes" id="UP000176222"/>
    </source>
</evidence>
<comment type="function">
    <text evidence="6">Specifically methylates the N4 position of cytidine in position 1402 (C1402) of 16S rRNA.</text>
</comment>